<comment type="caution">
    <text evidence="1">The sequence shown here is derived from an EMBL/GenBank/DDBJ whole genome shotgun (WGS) entry which is preliminary data.</text>
</comment>
<organism evidence="1 2">
    <name type="scientific">Grifola frondosa</name>
    <name type="common">Maitake</name>
    <name type="synonym">Polyporus frondosus</name>
    <dbReference type="NCBI Taxonomy" id="5627"/>
    <lineage>
        <taxon>Eukaryota</taxon>
        <taxon>Fungi</taxon>
        <taxon>Dikarya</taxon>
        <taxon>Basidiomycota</taxon>
        <taxon>Agaricomycotina</taxon>
        <taxon>Agaricomycetes</taxon>
        <taxon>Polyporales</taxon>
        <taxon>Grifolaceae</taxon>
        <taxon>Grifola</taxon>
    </lineage>
</organism>
<dbReference type="PANTHER" id="PTHR38698">
    <property type="entry name" value="EXPRESSED PROTEIN"/>
    <property type="match status" value="1"/>
</dbReference>
<proteinExistence type="predicted"/>
<sequence>MTTGPSAATQLRLGPRPVLDEAKISHLLDLSSDSLKLLPVTEVESFLADMKEQTANTSALLTYLLQTRDALQQDSETYNKLIGELVGEAQKIKTGKRPAGGRRGSGIL</sequence>
<dbReference type="OrthoDB" id="5378975at2759"/>
<dbReference type="STRING" id="5627.A0A1C7MK65"/>
<dbReference type="Proteomes" id="UP000092993">
    <property type="component" value="Unassembled WGS sequence"/>
</dbReference>
<dbReference type="PANTHER" id="PTHR38698:SF1">
    <property type="entry name" value="FUNGAL PROTEIN"/>
    <property type="match status" value="1"/>
</dbReference>
<reference evidence="1 2" key="1">
    <citation type="submission" date="2016-03" db="EMBL/GenBank/DDBJ databases">
        <title>Whole genome sequencing of Grifola frondosa 9006-11.</title>
        <authorList>
            <person name="Min B."/>
            <person name="Park H."/>
            <person name="Kim J.-G."/>
            <person name="Cho H."/>
            <person name="Oh Y.-L."/>
            <person name="Kong W.-S."/>
            <person name="Choi I.-G."/>
        </authorList>
    </citation>
    <scope>NUCLEOTIDE SEQUENCE [LARGE SCALE GENOMIC DNA]</scope>
    <source>
        <strain evidence="1 2">9006-11</strain>
    </source>
</reference>
<dbReference type="Pfam" id="PF17104">
    <property type="entry name" value="YBL010C_LAA2"/>
    <property type="match status" value="1"/>
</dbReference>
<keyword evidence="2" id="KW-1185">Reference proteome</keyword>
<evidence type="ECO:0000313" key="1">
    <source>
        <dbReference type="EMBL" id="OBZ76819.1"/>
    </source>
</evidence>
<dbReference type="AlphaFoldDB" id="A0A1C7MK65"/>
<accession>A0A1C7MK65</accession>
<gene>
    <name evidence="1" type="ORF">A0H81_03954</name>
</gene>
<name>A0A1C7MK65_GRIFR</name>
<evidence type="ECO:0000313" key="2">
    <source>
        <dbReference type="Proteomes" id="UP000092993"/>
    </source>
</evidence>
<protein>
    <submittedName>
        <fullName evidence="1">Uncharacterized protein</fullName>
    </submittedName>
</protein>
<dbReference type="InterPro" id="IPR031355">
    <property type="entry name" value="YBL010C/LAA2-like"/>
</dbReference>
<dbReference type="EMBL" id="LUGG01000003">
    <property type="protein sequence ID" value="OBZ76819.1"/>
    <property type="molecule type" value="Genomic_DNA"/>
</dbReference>